<dbReference type="EMBL" id="AM482702">
    <property type="protein sequence ID" value="CAN83945.1"/>
    <property type="molecule type" value="Genomic_DNA"/>
</dbReference>
<gene>
    <name evidence="2" type="ORF">VITISV_043665</name>
</gene>
<reference evidence="2" key="1">
    <citation type="journal article" date="2007" name="PLoS ONE">
        <title>The first genome sequence of an elite grapevine cultivar (Pinot noir Vitis vinifera L.): coping with a highly heterozygous genome.</title>
        <authorList>
            <person name="Velasco R."/>
            <person name="Zharkikh A."/>
            <person name="Troggio M."/>
            <person name="Cartwright D.A."/>
            <person name="Cestaro A."/>
            <person name="Pruss D."/>
            <person name="Pindo M."/>
            <person name="FitzGerald L.M."/>
            <person name="Vezzulli S."/>
            <person name="Reid J."/>
            <person name="Malacarne G."/>
            <person name="Iliev D."/>
            <person name="Coppola G."/>
            <person name="Wardell B."/>
            <person name="Micheletti D."/>
            <person name="Macalma T."/>
            <person name="Facci M."/>
            <person name="Mitchell J.T."/>
            <person name="Perazzolli M."/>
            <person name="Eldredge G."/>
            <person name="Gatto P."/>
            <person name="Oyzerski R."/>
            <person name="Moretto M."/>
            <person name="Gutin N."/>
            <person name="Stefanini M."/>
            <person name="Chen Y."/>
            <person name="Segala C."/>
            <person name="Davenport C."/>
            <person name="Dematte L."/>
            <person name="Mraz A."/>
            <person name="Battilana J."/>
            <person name="Stormo K."/>
            <person name="Costa F."/>
            <person name="Tao Q."/>
            <person name="Si-Ammour A."/>
            <person name="Harkins T."/>
            <person name="Lackey A."/>
            <person name="Perbost C."/>
            <person name="Taillon B."/>
            <person name="Stella A."/>
            <person name="Solovyev V."/>
            <person name="Fawcett J.A."/>
            <person name="Sterck L."/>
            <person name="Vandepoele K."/>
            <person name="Grando S.M."/>
            <person name="Toppo S."/>
            <person name="Moser C."/>
            <person name="Lanchbury J."/>
            <person name="Bogden R."/>
            <person name="Skolnick M."/>
            <person name="Sgaramella V."/>
            <person name="Bhatnagar S.K."/>
            <person name="Fontana P."/>
            <person name="Gutin A."/>
            <person name="Van de Peer Y."/>
            <person name="Salamini F."/>
            <person name="Viola R."/>
        </authorList>
    </citation>
    <scope>NUCLEOTIDE SEQUENCE</scope>
</reference>
<feature type="compositionally biased region" description="Basic and acidic residues" evidence="1">
    <location>
        <begin position="23"/>
        <end position="43"/>
    </location>
</feature>
<feature type="compositionally biased region" description="Basic and acidic residues" evidence="1">
    <location>
        <begin position="161"/>
        <end position="188"/>
    </location>
</feature>
<feature type="region of interest" description="Disordered" evidence="1">
    <location>
        <begin position="160"/>
        <end position="190"/>
    </location>
</feature>
<name>A5C554_VITVI</name>
<evidence type="ECO:0000256" key="1">
    <source>
        <dbReference type="SAM" id="MobiDB-lite"/>
    </source>
</evidence>
<protein>
    <submittedName>
        <fullName evidence="2">Uncharacterized protein</fullName>
    </submittedName>
</protein>
<dbReference type="ExpressionAtlas" id="A5C554">
    <property type="expression patterns" value="baseline"/>
</dbReference>
<organism evidence="2">
    <name type="scientific">Vitis vinifera</name>
    <name type="common">Grape</name>
    <dbReference type="NCBI Taxonomy" id="29760"/>
    <lineage>
        <taxon>Eukaryota</taxon>
        <taxon>Viridiplantae</taxon>
        <taxon>Streptophyta</taxon>
        <taxon>Embryophyta</taxon>
        <taxon>Tracheophyta</taxon>
        <taxon>Spermatophyta</taxon>
        <taxon>Magnoliopsida</taxon>
        <taxon>eudicotyledons</taxon>
        <taxon>Gunneridae</taxon>
        <taxon>Pentapetalae</taxon>
        <taxon>rosids</taxon>
        <taxon>Vitales</taxon>
        <taxon>Vitaceae</taxon>
        <taxon>Viteae</taxon>
        <taxon>Vitis</taxon>
    </lineage>
</organism>
<feature type="compositionally biased region" description="Basic and acidic residues" evidence="1">
    <location>
        <begin position="104"/>
        <end position="131"/>
    </location>
</feature>
<accession>A5C554</accession>
<feature type="compositionally biased region" description="Basic and acidic residues" evidence="1">
    <location>
        <begin position="71"/>
        <end position="87"/>
    </location>
</feature>
<evidence type="ECO:0000313" key="2">
    <source>
        <dbReference type="EMBL" id="CAN83945.1"/>
    </source>
</evidence>
<dbReference type="AlphaFoldDB" id="A5C554"/>
<feature type="region of interest" description="Disordered" evidence="1">
    <location>
        <begin position="1"/>
        <end position="131"/>
    </location>
</feature>
<sequence>MEDGVTDSERLVLPSKLNSKVGAKQEEANDFEPEKNEKDEERAGGLISNLISNLVPRSVAEAGEEDNGGDTENRNRISEGKDEEKEGGFINHLISNLVSPLSPRPREVNEGKVEVENGEKSSDDGGRWEKKVVMEGGGGSAGGGGLINNLISNIFNQSDEDGVHKEDSEEEKAHVGEQNEQVKGKEEGGGGGIIKNLVSHLPASLSVIMSEFPGKLCDRDVSWNFMVQVDEFLIIYIDIAILHFCEQRMQHRRQMRPPF</sequence>
<proteinExistence type="predicted"/>